<dbReference type="Proteomes" id="UP000434957">
    <property type="component" value="Unassembled WGS sequence"/>
</dbReference>
<proteinExistence type="predicted"/>
<evidence type="ECO:0000313" key="4">
    <source>
        <dbReference type="Proteomes" id="UP000429607"/>
    </source>
</evidence>
<sequence>MKQRLQGSKSSKQLAAAWNMLERMHKQYTVYRVVVESTSNTAEKPLKVPLCYSAMCDVWGDLEGMDTDAFFSSDAASNGVQEVSRW</sequence>
<dbReference type="Proteomes" id="UP000435112">
    <property type="component" value="Unassembled WGS sequence"/>
</dbReference>
<evidence type="ECO:0000313" key="6">
    <source>
        <dbReference type="Proteomes" id="UP000435112"/>
    </source>
</evidence>
<organism evidence="2 4">
    <name type="scientific">Phytophthora rubi</name>
    <dbReference type="NCBI Taxonomy" id="129364"/>
    <lineage>
        <taxon>Eukaryota</taxon>
        <taxon>Sar</taxon>
        <taxon>Stramenopiles</taxon>
        <taxon>Oomycota</taxon>
        <taxon>Peronosporomycetes</taxon>
        <taxon>Peronosporales</taxon>
        <taxon>Peronosporaceae</taxon>
        <taxon>Phytophthora</taxon>
    </lineage>
</organism>
<protein>
    <submittedName>
        <fullName evidence="2">Uncharacterized protein</fullName>
    </submittedName>
</protein>
<comment type="caution">
    <text evidence="2">The sequence shown here is derived from an EMBL/GenBank/DDBJ whole genome shotgun (WGS) entry which is preliminary data.</text>
</comment>
<name>A0A6A3MHD7_9STRA</name>
<dbReference type="Proteomes" id="UP000429607">
    <property type="component" value="Unassembled WGS sequence"/>
</dbReference>
<accession>A0A6A3MHD7</accession>
<gene>
    <name evidence="2" type="ORF">PR001_g11639</name>
    <name evidence="1" type="ORF">PR002_g21834</name>
    <name evidence="3" type="ORF">PR003_g22503</name>
</gene>
<dbReference type="EMBL" id="QXFV01000724">
    <property type="protein sequence ID" value="KAE9028865.1"/>
    <property type="molecule type" value="Genomic_DNA"/>
</dbReference>
<dbReference type="EMBL" id="QXFT01002237">
    <property type="protein sequence ID" value="KAE9301498.1"/>
    <property type="molecule type" value="Genomic_DNA"/>
</dbReference>
<evidence type="ECO:0000313" key="2">
    <source>
        <dbReference type="EMBL" id="KAE9028865.1"/>
    </source>
</evidence>
<keyword evidence="5" id="KW-1185">Reference proteome</keyword>
<dbReference type="EMBL" id="QXFU01002261">
    <property type="protein sequence ID" value="KAE8988200.1"/>
    <property type="molecule type" value="Genomic_DNA"/>
</dbReference>
<evidence type="ECO:0000313" key="5">
    <source>
        <dbReference type="Proteomes" id="UP000434957"/>
    </source>
</evidence>
<dbReference type="AlphaFoldDB" id="A0A6A3MHD7"/>
<evidence type="ECO:0000313" key="3">
    <source>
        <dbReference type="EMBL" id="KAE9301498.1"/>
    </source>
</evidence>
<reference evidence="4 6" key="1">
    <citation type="submission" date="2018-09" db="EMBL/GenBank/DDBJ databases">
        <title>Genomic investigation of the strawberry pathogen Phytophthora fragariae indicates pathogenicity is determined by transcriptional variation in three key races.</title>
        <authorList>
            <person name="Adams T.M."/>
            <person name="Armitage A.D."/>
            <person name="Sobczyk M.K."/>
            <person name="Bates H.J."/>
            <person name="Dunwell J.M."/>
            <person name="Nellist C.F."/>
            <person name="Harrison R.J."/>
        </authorList>
    </citation>
    <scope>NUCLEOTIDE SEQUENCE [LARGE SCALE GENOMIC DNA]</scope>
    <source>
        <strain evidence="2 4">SCRP249</strain>
        <strain evidence="1 6">SCRP324</strain>
        <strain evidence="3 5">SCRP333</strain>
    </source>
</reference>
<evidence type="ECO:0000313" key="1">
    <source>
        <dbReference type="EMBL" id="KAE8988200.1"/>
    </source>
</evidence>